<dbReference type="AlphaFoldDB" id="A0AAJ0HDE4"/>
<evidence type="ECO:0008006" key="4">
    <source>
        <dbReference type="Google" id="ProtNLM"/>
    </source>
</evidence>
<reference evidence="2" key="1">
    <citation type="journal article" date="2023" name="Mol. Phylogenet. Evol.">
        <title>Genome-scale phylogeny and comparative genomics of the fungal order Sordariales.</title>
        <authorList>
            <person name="Hensen N."/>
            <person name="Bonometti L."/>
            <person name="Westerberg I."/>
            <person name="Brannstrom I.O."/>
            <person name="Guillou S."/>
            <person name="Cros-Aarteil S."/>
            <person name="Calhoun S."/>
            <person name="Haridas S."/>
            <person name="Kuo A."/>
            <person name="Mondo S."/>
            <person name="Pangilinan J."/>
            <person name="Riley R."/>
            <person name="LaButti K."/>
            <person name="Andreopoulos B."/>
            <person name="Lipzen A."/>
            <person name="Chen C."/>
            <person name="Yan M."/>
            <person name="Daum C."/>
            <person name="Ng V."/>
            <person name="Clum A."/>
            <person name="Steindorff A."/>
            <person name="Ohm R.A."/>
            <person name="Martin F."/>
            <person name="Silar P."/>
            <person name="Natvig D.O."/>
            <person name="Lalanne C."/>
            <person name="Gautier V."/>
            <person name="Ament-Velasquez S.L."/>
            <person name="Kruys A."/>
            <person name="Hutchinson M.I."/>
            <person name="Powell A.J."/>
            <person name="Barry K."/>
            <person name="Miller A.N."/>
            <person name="Grigoriev I.V."/>
            <person name="Debuchy R."/>
            <person name="Gladieux P."/>
            <person name="Hiltunen Thoren M."/>
            <person name="Johannesson H."/>
        </authorList>
    </citation>
    <scope>NUCLEOTIDE SEQUENCE</scope>
    <source>
        <strain evidence="2">CBS 955.72</strain>
    </source>
</reference>
<evidence type="ECO:0000313" key="3">
    <source>
        <dbReference type="Proteomes" id="UP001275084"/>
    </source>
</evidence>
<organism evidence="2 3">
    <name type="scientific">Lasiosphaeria hispida</name>
    <dbReference type="NCBI Taxonomy" id="260671"/>
    <lineage>
        <taxon>Eukaryota</taxon>
        <taxon>Fungi</taxon>
        <taxon>Dikarya</taxon>
        <taxon>Ascomycota</taxon>
        <taxon>Pezizomycotina</taxon>
        <taxon>Sordariomycetes</taxon>
        <taxon>Sordariomycetidae</taxon>
        <taxon>Sordariales</taxon>
        <taxon>Lasiosphaeriaceae</taxon>
        <taxon>Lasiosphaeria</taxon>
    </lineage>
</organism>
<feature type="signal peptide" evidence="1">
    <location>
        <begin position="1"/>
        <end position="21"/>
    </location>
</feature>
<dbReference type="Proteomes" id="UP001275084">
    <property type="component" value="Unassembled WGS sequence"/>
</dbReference>
<keyword evidence="3" id="KW-1185">Reference proteome</keyword>
<dbReference type="EMBL" id="JAUIQD010000005">
    <property type="protein sequence ID" value="KAK3348576.1"/>
    <property type="molecule type" value="Genomic_DNA"/>
</dbReference>
<keyword evidence="1" id="KW-0732">Signal</keyword>
<name>A0AAJ0HDE4_9PEZI</name>
<accession>A0AAJ0HDE4</accession>
<proteinExistence type="predicted"/>
<sequence length="73" mass="8103">MSHKVASILCLKLALTRATIAYRSVHRRCPTCKGGAGWPLADRPGQTDSSLNFVAFCVVPLPPDYIRRVVEQY</sequence>
<reference evidence="2" key="2">
    <citation type="submission" date="2023-06" db="EMBL/GenBank/DDBJ databases">
        <authorList>
            <consortium name="Lawrence Berkeley National Laboratory"/>
            <person name="Haridas S."/>
            <person name="Hensen N."/>
            <person name="Bonometti L."/>
            <person name="Westerberg I."/>
            <person name="Brannstrom I.O."/>
            <person name="Guillou S."/>
            <person name="Cros-Aarteil S."/>
            <person name="Calhoun S."/>
            <person name="Kuo A."/>
            <person name="Mondo S."/>
            <person name="Pangilinan J."/>
            <person name="Riley R."/>
            <person name="Labutti K."/>
            <person name="Andreopoulos B."/>
            <person name="Lipzen A."/>
            <person name="Chen C."/>
            <person name="Yanf M."/>
            <person name="Daum C."/>
            <person name="Ng V."/>
            <person name="Clum A."/>
            <person name="Steindorff A."/>
            <person name="Ohm R."/>
            <person name="Martin F."/>
            <person name="Silar P."/>
            <person name="Natvig D."/>
            <person name="Lalanne C."/>
            <person name="Gautier V."/>
            <person name="Ament-Velasquez S.L."/>
            <person name="Kruys A."/>
            <person name="Hutchinson M.I."/>
            <person name="Powell A.J."/>
            <person name="Barry K."/>
            <person name="Miller A.N."/>
            <person name="Grigoriev I.V."/>
            <person name="Debuchy R."/>
            <person name="Gladieux P."/>
            <person name="Thoren M.H."/>
            <person name="Johannesson H."/>
        </authorList>
    </citation>
    <scope>NUCLEOTIDE SEQUENCE</scope>
    <source>
        <strain evidence="2">CBS 955.72</strain>
    </source>
</reference>
<gene>
    <name evidence="2" type="ORF">B0T25DRAFT_546001</name>
</gene>
<feature type="chain" id="PRO_5042554090" description="Secreted protein" evidence="1">
    <location>
        <begin position="22"/>
        <end position="73"/>
    </location>
</feature>
<evidence type="ECO:0000313" key="2">
    <source>
        <dbReference type="EMBL" id="KAK3348576.1"/>
    </source>
</evidence>
<evidence type="ECO:0000256" key="1">
    <source>
        <dbReference type="SAM" id="SignalP"/>
    </source>
</evidence>
<protein>
    <recommendedName>
        <fullName evidence="4">Secreted protein</fullName>
    </recommendedName>
</protein>
<comment type="caution">
    <text evidence="2">The sequence shown here is derived from an EMBL/GenBank/DDBJ whole genome shotgun (WGS) entry which is preliminary data.</text>
</comment>